<dbReference type="OrthoDB" id="10267969at2759"/>
<evidence type="ECO:0000313" key="2">
    <source>
        <dbReference type="EMBL" id="KAH9819807.1"/>
    </source>
</evidence>
<feature type="transmembrane region" description="Helical" evidence="1">
    <location>
        <begin position="155"/>
        <end position="180"/>
    </location>
</feature>
<evidence type="ECO:0000256" key="1">
    <source>
        <dbReference type="SAM" id="Phobius"/>
    </source>
</evidence>
<dbReference type="Proteomes" id="UP001138500">
    <property type="component" value="Unassembled WGS sequence"/>
</dbReference>
<dbReference type="AlphaFoldDB" id="A0A9W7SKK9"/>
<dbReference type="EMBL" id="RIBY02002311">
    <property type="protein sequence ID" value="KAH9819807.1"/>
    <property type="molecule type" value="Genomic_DNA"/>
</dbReference>
<accession>A0A9W7SKK9</accession>
<reference evidence="2 3" key="1">
    <citation type="journal article" date="2018" name="IMA Fungus">
        <title>IMA Genome-F 10: Nine draft genome sequences of Claviceps purpurea s.lat., including C. arundinis, C. humidiphila, and C. cf. spartinae, pseudomolecules for the pitch canker pathogen Fusarium circinatum, draft genome of Davidsoniella eucalypti, Grosmannia galeiformis, Quambalaria eucalypti, and Teratosphaeria destructans.</title>
        <authorList>
            <person name="Wingfield B.D."/>
            <person name="Liu M."/>
            <person name="Nguyen H.D."/>
            <person name="Lane F.A."/>
            <person name="Morgan S.W."/>
            <person name="De Vos L."/>
            <person name="Wilken P.M."/>
            <person name="Duong T.A."/>
            <person name="Aylward J."/>
            <person name="Coetzee M.P."/>
            <person name="Dadej K."/>
            <person name="De Beer Z.W."/>
            <person name="Findlay W."/>
            <person name="Havenga M."/>
            <person name="Kolarik M."/>
            <person name="Menzies J.G."/>
            <person name="Naidoo K."/>
            <person name="Pochopski O."/>
            <person name="Shoukouhi P."/>
            <person name="Santana Q.C."/>
            <person name="Seifert K.A."/>
            <person name="Soal N."/>
            <person name="Steenkamp E.T."/>
            <person name="Tatham C.T."/>
            <person name="van der Nest M.A."/>
            <person name="Wingfield M.J."/>
        </authorList>
    </citation>
    <scope>NUCLEOTIDE SEQUENCE [LARGE SCALE GENOMIC DNA]</scope>
    <source>
        <strain evidence="2">CMW44962</strain>
    </source>
</reference>
<keyword evidence="1" id="KW-1133">Transmembrane helix</keyword>
<protein>
    <submittedName>
        <fullName evidence="2">Uncharacterized protein</fullName>
    </submittedName>
</protein>
<feature type="transmembrane region" description="Helical" evidence="1">
    <location>
        <begin position="224"/>
        <end position="242"/>
    </location>
</feature>
<keyword evidence="3" id="KW-1185">Reference proteome</keyword>
<organism evidence="2 3">
    <name type="scientific">Teratosphaeria destructans</name>
    <dbReference type="NCBI Taxonomy" id="418781"/>
    <lineage>
        <taxon>Eukaryota</taxon>
        <taxon>Fungi</taxon>
        <taxon>Dikarya</taxon>
        <taxon>Ascomycota</taxon>
        <taxon>Pezizomycotina</taxon>
        <taxon>Dothideomycetes</taxon>
        <taxon>Dothideomycetidae</taxon>
        <taxon>Mycosphaerellales</taxon>
        <taxon>Teratosphaeriaceae</taxon>
        <taxon>Teratosphaeria</taxon>
    </lineage>
</organism>
<keyword evidence="1" id="KW-0472">Membrane</keyword>
<proteinExistence type="predicted"/>
<keyword evidence="1" id="KW-0812">Transmembrane</keyword>
<gene>
    <name evidence="2" type="ORF">Tdes44962_MAKER00796</name>
</gene>
<name>A0A9W7SKK9_9PEZI</name>
<evidence type="ECO:0000313" key="3">
    <source>
        <dbReference type="Proteomes" id="UP001138500"/>
    </source>
</evidence>
<comment type="caution">
    <text evidence="2">The sequence shown here is derived from an EMBL/GenBank/DDBJ whole genome shotgun (WGS) entry which is preliminary data.</text>
</comment>
<sequence length="306" mass="34453">MPPQGQAEAKLRAIISVTLIYALGEIIVRHLRQGVLIANLPEHLRPEPDTLKSESAGHFHFYVKHLPGLLLANFGKAIIDYEWQRWLEETYPGWVSSRSRRAARGYLGDKAEKLRDVLEDRKLEKEVLRRLIAEGKAQRPSPWLNTVAKWVLDNFVAATVFGLAEALIFSIWAGDAIILFTYLTVHIWVNPFLHFFSTKPLVSFISFIFVPVHHRITFLAGADVLTGVFYGVFLNGLAAWILNQEWTLELLRNASATAGNSSDTLERNGVSVVEHGNVLWNVSEAVGMLKNGSVAWQEVRVFADEL</sequence>
<reference evidence="2 3" key="2">
    <citation type="journal article" date="2021" name="Curr. Genet.">
        <title>Genetic response to nitrogen starvation in the aggressive Eucalyptus foliar pathogen Teratosphaeria destructans.</title>
        <authorList>
            <person name="Havenga M."/>
            <person name="Wingfield B.D."/>
            <person name="Wingfield M.J."/>
            <person name="Dreyer L.L."/>
            <person name="Roets F."/>
            <person name="Aylward J."/>
        </authorList>
    </citation>
    <scope>NUCLEOTIDE SEQUENCE [LARGE SCALE GENOMIC DNA]</scope>
    <source>
        <strain evidence="2">CMW44962</strain>
    </source>
</reference>